<evidence type="ECO:0000313" key="2">
    <source>
        <dbReference type="Proteomes" id="UP000612585"/>
    </source>
</evidence>
<accession>A0A8J3Z1S1</accession>
<evidence type="ECO:0000313" key="1">
    <source>
        <dbReference type="EMBL" id="GIJ53646.1"/>
    </source>
</evidence>
<comment type="caution">
    <text evidence="1">The sequence shown here is derived from an EMBL/GenBank/DDBJ whole genome shotgun (WGS) entry which is preliminary data.</text>
</comment>
<dbReference type="AlphaFoldDB" id="A0A8J3Z1S1"/>
<sequence length="64" mass="7106">MHALHGSPVLSSALQAIPGQESRADLAFVWRVAFWLITRLVFTHRRALAIGTRVGQRGGGKQRR</sequence>
<reference evidence="1" key="1">
    <citation type="submission" date="2021-01" db="EMBL/GenBank/DDBJ databases">
        <title>Whole genome shotgun sequence of Virgisporangium aurantiacum NBRC 16421.</title>
        <authorList>
            <person name="Komaki H."/>
            <person name="Tamura T."/>
        </authorList>
    </citation>
    <scope>NUCLEOTIDE SEQUENCE</scope>
    <source>
        <strain evidence="1">NBRC 16421</strain>
    </source>
</reference>
<proteinExistence type="predicted"/>
<protein>
    <submittedName>
        <fullName evidence="1">Uncharacterized protein</fullName>
    </submittedName>
</protein>
<keyword evidence="2" id="KW-1185">Reference proteome</keyword>
<gene>
    <name evidence="1" type="ORF">Vau01_011620</name>
</gene>
<organism evidence="1 2">
    <name type="scientific">Virgisporangium aurantiacum</name>
    <dbReference type="NCBI Taxonomy" id="175570"/>
    <lineage>
        <taxon>Bacteria</taxon>
        <taxon>Bacillati</taxon>
        <taxon>Actinomycetota</taxon>
        <taxon>Actinomycetes</taxon>
        <taxon>Micromonosporales</taxon>
        <taxon>Micromonosporaceae</taxon>
        <taxon>Virgisporangium</taxon>
    </lineage>
</organism>
<dbReference type="EMBL" id="BOPG01000009">
    <property type="protein sequence ID" value="GIJ53646.1"/>
    <property type="molecule type" value="Genomic_DNA"/>
</dbReference>
<dbReference type="Proteomes" id="UP000612585">
    <property type="component" value="Unassembled WGS sequence"/>
</dbReference>
<name>A0A8J3Z1S1_9ACTN</name>